<dbReference type="GO" id="GO:0015940">
    <property type="term" value="P:pantothenate biosynthetic process"/>
    <property type="evidence" value="ECO:0007669"/>
    <property type="project" value="UniProtKB-UniRule"/>
</dbReference>
<dbReference type="PANTHER" id="PTHR21012:SF0">
    <property type="entry name" value="ASPARTATE 1-DECARBOXYLASE"/>
    <property type="match status" value="1"/>
</dbReference>
<dbReference type="GO" id="GO:0006523">
    <property type="term" value="P:alanine biosynthetic process"/>
    <property type="evidence" value="ECO:0007669"/>
    <property type="project" value="InterPro"/>
</dbReference>
<dbReference type="EC" id="4.1.1.11" evidence="9"/>
<dbReference type="Proteomes" id="UP000243745">
    <property type="component" value="Unassembled WGS sequence"/>
</dbReference>
<dbReference type="InterPro" id="IPR003190">
    <property type="entry name" value="Asp_decarbox"/>
</dbReference>
<proteinExistence type="inferred from homology"/>
<feature type="modified residue" description="Pyruvic acid (Ser)" evidence="9 12">
    <location>
        <position position="25"/>
    </location>
</feature>
<gene>
    <name evidence="9" type="primary">panD</name>
    <name evidence="14" type="ORF">SAMN02910344_00072</name>
</gene>
<dbReference type="AlphaFoldDB" id="A0A662ZHE1"/>
<organism evidence="14 15">
    <name type="scientific">Ruminobacter amylophilus</name>
    <dbReference type="NCBI Taxonomy" id="867"/>
    <lineage>
        <taxon>Bacteria</taxon>
        <taxon>Pseudomonadati</taxon>
        <taxon>Pseudomonadota</taxon>
        <taxon>Gammaproteobacteria</taxon>
        <taxon>Aeromonadales</taxon>
        <taxon>Succinivibrionaceae</taxon>
        <taxon>Ruminobacter</taxon>
    </lineage>
</organism>
<dbReference type="Pfam" id="PF02261">
    <property type="entry name" value="Asp_decarbox"/>
    <property type="match status" value="1"/>
</dbReference>
<comment type="function">
    <text evidence="9">Catalyzes the pyruvoyl-dependent decarboxylation of aspartate to produce beta-alanine.</text>
</comment>
<evidence type="ECO:0000256" key="7">
    <source>
        <dbReference type="ARBA" id="ARBA00023270"/>
    </source>
</evidence>
<keyword evidence="3 9" id="KW-0210">Decarboxylase</keyword>
<evidence type="ECO:0000313" key="14">
    <source>
        <dbReference type="EMBL" id="SFO97819.1"/>
    </source>
</evidence>
<keyword evidence="1 9" id="KW-0963">Cytoplasm</keyword>
<keyword evidence="5 9" id="KW-0865">Zymogen</keyword>
<evidence type="ECO:0000256" key="1">
    <source>
        <dbReference type="ARBA" id="ARBA00022490"/>
    </source>
</evidence>
<evidence type="ECO:0000256" key="2">
    <source>
        <dbReference type="ARBA" id="ARBA00022655"/>
    </source>
</evidence>
<evidence type="ECO:0000256" key="4">
    <source>
        <dbReference type="ARBA" id="ARBA00022813"/>
    </source>
</evidence>
<name>A0A662ZHE1_9GAMM</name>
<dbReference type="EMBL" id="FOXF01000001">
    <property type="protein sequence ID" value="SFO97819.1"/>
    <property type="molecule type" value="Genomic_DNA"/>
</dbReference>
<comment type="pathway">
    <text evidence="9">Cofactor biosynthesis; (R)-pantothenate biosynthesis; beta-alanine from L-aspartate: step 1/1.</text>
</comment>
<comment type="subunit">
    <text evidence="9">Heterooctamer of four alpha and four beta subunits.</text>
</comment>
<accession>A0A662ZHE1</accession>
<keyword evidence="6 9" id="KW-0456">Lyase</keyword>
<evidence type="ECO:0000256" key="13">
    <source>
        <dbReference type="PIRSR" id="PIRSR006246-5"/>
    </source>
</evidence>
<dbReference type="GO" id="GO:0004068">
    <property type="term" value="F:aspartate 1-decarboxylase activity"/>
    <property type="evidence" value="ECO:0007669"/>
    <property type="project" value="UniProtKB-UniRule"/>
</dbReference>
<keyword evidence="7 9" id="KW-0704">Schiff base</keyword>
<evidence type="ECO:0000256" key="3">
    <source>
        <dbReference type="ARBA" id="ARBA00022793"/>
    </source>
</evidence>
<sequence length="126" mass="13791">MQRILLRGKLHQARVTHSVLNYEGSCGIDLDLLDAAGIAEHEQIDIYVVENGARFHTYAIAAERGSKVISLNGAAARMAAVGDKVIICAYGIFDESEVKDHKPSLVYLNEKNDIVRTSKDIPVQLG</sequence>
<keyword evidence="4 9" id="KW-0068">Autocatalytic cleavage</keyword>
<feature type="chain" id="PRO_5025723157" description="Aspartate 1-decarboxylase alpha chain" evidence="9 13">
    <location>
        <begin position="25"/>
        <end position="126"/>
    </location>
</feature>
<dbReference type="NCBIfam" id="TIGR00223">
    <property type="entry name" value="panD"/>
    <property type="match status" value="1"/>
</dbReference>
<dbReference type="SUPFAM" id="SSF50692">
    <property type="entry name" value="ADC-like"/>
    <property type="match status" value="1"/>
</dbReference>
<evidence type="ECO:0000256" key="6">
    <source>
        <dbReference type="ARBA" id="ARBA00023239"/>
    </source>
</evidence>
<feature type="active site" description="Proton donor" evidence="9 10">
    <location>
        <position position="58"/>
    </location>
</feature>
<comment type="cofactor">
    <cofactor evidence="9 10">
        <name>pyruvate</name>
        <dbReference type="ChEBI" id="CHEBI:15361"/>
    </cofactor>
    <text evidence="9 10">Binds 1 pyruvoyl group covalently per subunit.</text>
</comment>
<keyword evidence="2 9" id="KW-0566">Pantothenate biosynthesis</keyword>
<reference evidence="14 15" key="1">
    <citation type="submission" date="2016-10" db="EMBL/GenBank/DDBJ databases">
        <authorList>
            <person name="Varghese N."/>
            <person name="Submissions S."/>
        </authorList>
    </citation>
    <scope>NUCLEOTIDE SEQUENCE [LARGE SCALE GENOMIC DNA]</scope>
    <source>
        <strain evidence="14 15">DSM 1361</strain>
    </source>
</reference>
<evidence type="ECO:0000256" key="8">
    <source>
        <dbReference type="ARBA" id="ARBA00023317"/>
    </source>
</evidence>
<feature type="binding site" evidence="9 11">
    <location>
        <begin position="73"/>
        <end position="75"/>
    </location>
    <ligand>
        <name>substrate</name>
    </ligand>
</feature>
<dbReference type="UniPathway" id="UPA00028">
    <property type="reaction ID" value="UER00002"/>
</dbReference>
<keyword evidence="15" id="KW-1185">Reference proteome</keyword>
<dbReference type="InterPro" id="IPR009010">
    <property type="entry name" value="Asp_de-COase-like_dom_sf"/>
</dbReference>
<evidence type="ECO:0000313" key="15">
    <source>
        <dbReference type="Proteomes" id="UP000243745"/>
    </source>
</evidence>
<comment type="catalytic activity">
    <reaction evidence="9">
        <text>L-aspartate + H(+) = beta-alanine + CO2</text>
        <dbReference type="Rhea" id="RHEA:19497"/>
        <dbReference type="ChEBI" id="CHEBI:15378"/>
        <dbReference type="ChEBI" id="CHEBI:16526"/>
        <dbReference type="ChEBI" id="CHEBI:29991"/>
        <dbReference type="ChEBI" id="CHEBI:57966"/>
        <dbReference type="EC" id="4.1.1.11"/>
    </reaction>
</comment>
<feature type="chain" id="PRO_5025723156" description="Aspartate 1-decarboxylase beta chain" evidence="9 13">
    <location>
        <begin position="1"/>
        <end position="24"/>
    </location>
</feature>
<feature type="active site" description="Schiff-base intermediate with substrate; via pyruvic acid" evidence="9 10">
    <location>
        <position position="25"/>
    </location>
</feature>
<comment type="subcellular location">
    <subcellularLocation>
        <location evidence="9">Cytoplasm</location>
    </subcellularLocation>
</comment>
<evidence type="ECO:0000256" key="11">
    <source>
        <dbReference type="PIRSR" id="PIRSR006246-2"/>
    </source>
</evidence>
<dbReference type="PANTHER" id="PTHR21012">
    <property type="entry name" value="ASPARTATE 1-DECARBOXYLASE"/>
    <property type="match status" value="1"/>
</dbReference>
<dbReference type="OrthoDB" id="9803983at2"/>
<comment type="similarity">
    <text evidence="9">Belongs to the PanD family.</text>
</comment>
<protein>
    <recommendedName>
        <fullName evidence="9">Aspartate 1-decarboxylase</fullName>
        <ecNumber evidence="9">4.1.1.11</ecNumber>
    </recommendedName>
    <alternativeName>
        <fullName evidence="9">Aspartate alpha-decarboxylase</fullName>
    </alternativeName>
    <component>
        <recommendedName>
            <fullName evidence="9">Aspartate 1-decarboxylase beta chain</fullName>
        </recommendedName>
    </component>
    <component>
        <recommendedName>
            <fullName evidence="9">Aspartate 1-decarboxylase alpha chain</fullName>
        </recommendedName>
    </component>
</protein>
<dbReference type="GO" id="GO:0005829">
    <property type="term" value="C:cytosol"/>
    <property type="evidence" value="ECO:0007669"/>
    <property type="project" value="TreeGrafter"/>
</dbReference>
<feature type="binding site" evidence="9 11">
    <location>
        <position position="57"/>
    </location>
    <ligand>
        <name>substrate</name>
    </ligand>
</feature>
<dbReference type="RefSeq" id="WP_031579556.1">
    <property type="nucleotide sequence ID" value="NZ_FOXF01000001.1"/>
</dbReference>
<dbReference type="PIRSF" id="PIRSF006246">
    <property type="entry name" value="Asp_decarbox"/>
    <property type="match status" value="1"/>
</dbReference>
<dbReference type="CDD" id="cd06919">
    <property type="entry name" value="Asp_decarbox"/>
    <property type="match status" value="1"/>
</dbReference>
<dbReference type="HAMAP" id="MF_00446">
    <property type="entry name" value="PanD"/>
    <property type="match status" value="1"/>
</dbReference>
<evidence type="ECO:0000256" key="5">
    <source>
        <dbReference type="ARBA" id="ARBA00023145"/>
    </source>
</evidence>
<dbReference type="Gene3D" id="2.40.40.20">
    <property type="match status" value="1"/>
</dbReference>
<evidence type="ECO:0000256" key="9">
    <source>
        <dbReference type="HAMAP-Rule" id="MF_00446"/>
    </source>
</evidence>
<keyword evidence="8 9" id="KW-0670">Pyruvate</keyword>
<evidence type="ECO:0000256" key="12">
    <source>
        <dbReference type="PIRSR" id="PIRSR006246-3"/>
    </source>
</evidence>
<comment type="PTM">
    <text evidence="9 12">Is synthesized initially as an inactive proenzyme, which is activated by self-cleavage at a specific serine bond to produce a beta-subunit with a hydroxyl group at its C-terminus and an alpha-subunit with a pyruvoyl group at its N-terminus.</text>
</comment>
<evidence type="ECO:0000256" key="10">
    <source>
        <dbReference type="PIRSR" id="PIRSR006246-1"/>
    </source>
</evidence>